<dbReference type="OrthoDB" id="9789463at2"/>
<evidence type="ECO:0000256" key="5">
    <source>
        <dbReference type="ARBA" id="ARBA00022729"/>
    </source>
</evidence>
<comment type="caution">
    <text evidence="13">The sequence shown here is derived from an EMBL/GenBank/DDBJ whole genome shotgun (WGS) entry which is preliminary data.</text>
</comment>
<evidence type="ECO:0000256" key="10">
    <source>
        <dbReference type="ARBA" id="ARBA00023288"/>
    </source>
</evidence>
<dbReference type="PRINTS" id="PR01008">
    <property type="entry name" value="FLGLRINGFLGH"/>
</dbReference>
<dbReference type="RefSeq" id="WP_007186212.1">
    <property type="nucleotide sequence ID" value="NZ_AKGD01000002.1"/>
</dbReference>
<dbReference type="InterPro" id="IPR000527">
    <property type="entry name" value="Flag_Lring"/>
</dbReference>
<accession>I8I1Q5</accession>
<evidence type="ECO:0000256" key="7">
    <source>
        <dbReference type="ARBA" id="ARBA00023139"/>
    </source>
</evidence>
<evidence type="ECO:0000256" key="8">
    <source>
        <dbReference type="ARBA" id="ARBA00023143"/>
    </source>
</evidence>
<dbReference type="HAMAP" id="MF_00415">
    <property type="entry name" value="FlgH"/>
    <property type="match status" value="1"/>
</dbReference>
<feature type="chain" id="PRO_5003713760" description="Flagellar L-ring protein" evidence="12">
    <location>
        <begin position="22"/>
        <end position="217"/>
    </location>
</feature>
<dbReference type="Pfam" id="PF02107">
    <property type="entry name" value="FlgH"/>
    <property type="match status" value="1"/>
</dbReference>
<gene>
    <name evidence="11" type="primary">flgH</name>
    <name evidence="13" type="ORF">WQQ_32730</name>
</gene>
<comment type="subcellular location">
    <subcellularLocation>
        <location evidence="11">Cell outer membrane</location>
    </subcellularLocation>
    <subcellularLocation>
        <location evidence="11">Bacterial flagellum basal body</location>
    </subcellularLocation>
    <subcellularLocation>
        <location evidence="2">Membrane</location>
        <topology evidence="2">Lipid-anchor</topology>
    </subcellularLocation>
</comment>
<keyword evidence="10" id="KW-0449">Lipoprotein</keyword>
<comment type="subunit">
    <text evidence="4 11">The basal body constitutes a major portion of the flagellar organelle and consists of four rings (L,P,S, and M) mounted on a central rod.</text>
</comment>
<evidence type="ECO:0000256" key="9">
    <source>
        <dbReference type="ARBA" id="ARBA00023237"/>
    </source>
</evidence>
<keyword evidence="8 11" id="KW-0975">Bacterial flagellum</keyword>
<proteinExistence type="inferred from homology"/>
<keyword evidence="5 12" id="KW-0732">Signal</keyword>
<dbReference type="PANTHER" id="PTHR34933:SF1">
    <property type="entry name" value="FLAGELLAR L-RING PROTEIN"/>
    <property type="match status" value="1"/>
</dbReference>
<keyword evidence="9 11" id="KW-0998">Cell outer membrane</keyword>
<dbReference type="GO" id="GO:0009279">
    <property type="term" value="C:cell outer membrane"/>
    <property type="evidence" value="ECO:0007669"/>
    <property type="project" value="UniProtKB-SubCell"/>
</dbReference>
<dbReference type="Proteomes" id="UP000003704">
    <property type="component" value="Unassembled WGS sequence"/>
</dbReference>
<evidence type="ECO:0000313" key="13">
    <source>
        <dbReference type="EMBL" id="EIT69691.1"/>
    </source>
</evidence>
<feature type="signal peptide" evidence="12">
    <location>
        <begin position="1"/>
        <end position="21"/>
    </location>
</feature>
<dbReference type="GO" id="GO:0071973">
    <property type="term" value="P:bacterial-type flagellum-dependent cell motility"/>
    <property type="evidence" value="ECO:0007669"/>
    <property type="project" value="InterPro"/>
</dbReference>
<keyword evidence="7" id="KW-0564">Palmitate</keyword>
<protein>
    <recommendedName>
        <fullName evidence="11">Flagellar L-ring protein</fullName>
    </recommendedName>
    <alternativeName>
        <fullName evidence="11">Basal body L-ring protein</fullName>
    </alternativeName>
</protein>
<dbReference type="PATRIC" id="fig|1172194.4.peg.3172"/>
<dbReference type="STRING" id="1172194.WQQ_32730"/>
<evidence type="ECO:0000256" key="4">
    <source>
        <dbReference type="ARBA" id="ARBA00011439"/>
    </source>
</evidence>
<dbReference type="EMBL" id="AKGD01000002">
    <property type="protein sequence ID" value="EIT69691.1"/>
    <property type="molecule type" value="Genomic_DNA"/>
</dbReference>
<keyword evidence="14" id="KW-1185">Reference proteome</keyword>
<dbReference type="NCBIfam" id="NF001304">
    <property type="entry name" value="PRK00249.1-4"/>
    <property type="match status" value="1"/>
</dbReference>
<evidence type="ECO:0000256" key="1">
    <source>
        <dbReference type="ARBA" id="ARBA00002591"/>
    </source>
</evidence>
<evidence type="ECO:0000256" key="2">
    <source>
        <dbReference type="ARBA" id="ARBA00004635"/>
    </source>
</evidence>
<dbReference type="PANTHER" id="PTHR34933">
    <property type="entry name" value="FLAGELLAR L-RING PROTEIN"/>
    <property type="match status" value="1"/>
</dbReference>
<reference evidence="13 14" key="1">
    <citation type="journal article" date="2012" name="J. Bacteriol.">
        <title>Genome Sequence of n-Alkane-Degrading Hydrocarboniphaga effusa Strain AP103T (ATCC BAA-332T).</title>
        <authorList>
            <person name="Chang H.K."/>
            <person name="Zylstra G.J."/>
            <person name="Chae J.C."/>
        </authorList>
    </citation>
    <scope>NUCLEOTIDE SEQUENCE [LARGE SCALE GENOMIC DNA]</scope>
    <source>
        <strain evidence="13 14">AP103</strain>
    </source>
</reference>
<keyword evidence="6 11" id="KW-0472">Membrane</keyword>
<evidence type="ECO:0000256" key="12">
    <source>
        <dbReference type="SAM" id="SignalP"/>
    </source>
</evidence>
<evidence type="ECO:0000256" key="6">
    <source>
        <dbReference type="ARBA" id="ARBA00023136"/>
    </source>
</evidence>
<evidence type="ECO:0000313" key="14">
    <source>
        <dbReference type="Proteomes" id="UP000003704"/>
    </source>
</evidence>
<evidence type="ECO:0000256" key="11">
    <source>
        <dbReference type="HAMAP-Rule" id="MF_00415"/>
    </source>
</evidence>
<organism evidence="13 14">
    <name type="scientific">Hydrocarboniphaga effusa AP103</name>
    <dbReference type="NCBI Taxonomy" id="1172194"/>
    <lineage>
        <taxon>Bacteria</taxon>
        <taxon>Pseudomonadati</taxon>
        <taxon>Pseudomonadota</taxon>
        <taxon>Gammaproteobacteria</taxon>
        <taxon>Nevskiales</taxon>
        <taxon>Nevskiaceae</taxon>
        <taxon>Hydrocarboniphaga</taxon>
    </lineage>
</organism>
<name>I8I1Q5_9GAMM</name>
<sequence>MRALLLTAIALAINVPLVGCAANASRPVVETSAPSLPVASVEPGAIYSSGGGLALFEDNKARNVGDVLTVVLVESTQAKKSAATSTSKKQDVSLGDISAFGKDLTYGVGFNGDRSFAGKGDTSQSNSLSGSVTVTVVQRYANGNLLVRGEKQLQLNQGSEVVKLEGLVRAADISTANTVSSDRVANARVTYAGRGALADSNAQGWLARFFSSPWMPF</sequence>
<comment type="function">
    <text evidence="1 11">Assembles around the rod to form the L-ring and probably protects the motor/basal body from shearing forces during rotation.</text>
</comment>
<dbReference type="GO" id="GO:0009427">
    <property type="term" value="C:bacterial-type flagellum basal body, distal rod, L ring"/>
    <property type="evidence" value="ECO:0007669"/>
    <property type="project" value="InterPro"/>
</dbReference>
<dbReference type="GO" id="GO:0003774">
    <property type="term" value="F:cytoskeletal motor activity"/>
    <property type="evidence" value="ECO:0007669"/>
    <property type="project" value="InterPro"/>
</dbReference>
<evidence type="ECO:0000256" key="3">
    <source>
        <dbReference type="ARBA" id="ARBA00006929"/>
    </source>
</evidence>
<comment type="similarity">
    <text evidence="3 11">Belongs to the FlgH family.</text>
</comment>
<dbReference type="AlphaFoldDB" id="I8I1Q5"/>